<feature type="chain" id="PRO_5023107327" evidence="1">
    <location>
        <begin position="20"/>
        <end position="438"/>
    </location>
</feature>
<dbReference type="Gene3D" id="3.40.710.10">
    <property type="entry name" value="DD-peptidase/beta-lactamase superfamily"/>
    <property type="match status" value="1"/>
</dbReference>
<feature type="domain" description="Beta-lactamase-related" evidence="2">
    <location>
        <begin position="52"/>
        <end position="403"/>
    </location>
</feature>
<gene>
    <name evidence="3" type="primary">pbpE</name>
    <name evidence="3" type="ORF">Mal64_07770</name>
</gene>
<sequence length="438" mass="46893" precursor="true">MLAAFRLATFSLIGVIALAGGATGESLHATSEASEDAAANTPPTPEWAAPLEEFLAAQLAKHQIPGASVAVVRQGVVLYARGFGYADQELRQPVRPASRFRIASLSKPLTATAVLRLVEAGELNLESKLLDVLQGSAFLPAEGPGRDERLSEVTIRHLLQHRAGWDRGVSGDPMFDSIRIATALGKTPPATLKDTIHSTLSRPLDFAPGERYCYSNFGYCLLGRVIEHTSGMAYGDFVQQRVLAPAGVTDAQLGRTLPRFRAEREVKYYDPGYGPSVFAAERRVAKPYGAWNLEAMDAHGGWIATASDMARYGSAYYGKPDESLLSASSLTATTERPGGAAGYTPQGEPTPNFYGLGWRVIPGGDGEGLRMNHLGSLSGASSLLVCQSDGVSYALLCNSRKSEFTWHFCDAILPELMELMQRTTVPSQAGAASEPTEP</sequence>
<dbReference type="Proteomes" id="UP000315440">
    <property type="component" value="Unassembled WGS sequence"/>
</dbReference>
<comment type="caution">
    <text evidence="3">The sequence shown here is derived from an EMBL/GenBank/DDBJ whole genome shotgun (WGS) entry which is preliminary data.</text>
</comment>
<evidence type="ECO:0000256" key="1">
    <source>
        <dbReference type="SAM" id="SignalP"/>
    </source>
</evidence>
<proteinExistence type="predicted"/>
<evidence type="ECO:0000313" key="3">
    <source>
        <dbReference type="EMBL" id="TWT90388.1"/>
    </source>
</evidence>
<reference evidence="3 4" key="1">
    <citation type="submission" date="2019-02" db="EMBL/GenBank/DDBJ databases">
        <title>Deep-cultivation of Planctomycetes and their phenomic and genomic characterization uncovers novel biology.</title>
        <authorList>
            <person name="Wiegand S."/>
            <person name="Jogler M."/>
            <person name="Boedeker C."/>
            <person name="Pinto D."/>
            <person name="Vollmers J."/>
            <person name="Rivas-Marin E."/>
            <person name="Kohn T."/>
            <person name="Peeters S.H."/>
            <person name="Heuer A."/>
            <person name="Rast P."/>
            <person name="Oberbeckmann S."/>
            <person name="Bunk B."/>
            <person name="Jeske O."/>
            <person name="Meyerdierks A."/>
            <person name="Storesund J.E."/>
            <person name="Kallscheuer N."/>
            <person name="Luecker S."/>
            <person name="Lage O.M."/>
            <person name="Pohl T."/>
            <person name="Merkel B.J."/>
            <person name="Hornburger P."/>
            <person name="Mueller R.-W."/>
            <person name="Bruemmer F."/>
            <person name="Labrenz M."/>
            <person name="Spormann A.M."/>
            <person name="Op Den Camp H."/>
            <person name="Overmann J."/>
            <person name="Amann R."/>
            <person name="Jetten M.S.M."/>
            <person name="Mascher T."/>
            <person name="Medema M.H."/>
            <person name="Devos D.P."/>
            <person name="Kaster A.-K."/>
            <person name="Ovreas L."/>
            <person name="Rohde M."/>
            <person name="Galperin M.Y."/>
            <person name="Jogler C."/>
        </authorList>
    </citation>
    <scope>NUCLEOTIDE SEQUENCE [LARGE SCALE GENOMIC DNA]</scope>
    <source>
        <strain evidence="3 4">Mal64</strain>
    </source>
</reference>
<dbReference type="EMBL" id="SJPQ01000001">
    <property type="protein sequence ID" value="TWT90388.1"/>
    <property type="molecule type" value="Genomic_DNA"/>
</dbReference>
<keyword evidence="1" id="KW-0732">Signal</keyword>
<dbReference type="RefSeq" id="WP_197525429.1">
    <property type="nucleotide sequence ID" value="NZ_SJPQ01000001.1"/>
</dbReference>
<accession>A0A5C5ZTN5</accession>
<name>A0A5C5ZTN5_9BACT</name>
<evidence type="ECO:0000313" key="4">
    <source>
        <dbReference type="Proteomes" id="UP000315440"/>
    </source>
</evidence>
<feature type="signal peptide" evidence="1">
    <location>
        <begin position="1"/>
        <end position="19"/>
    </location>
</feature>
<dbReference type="PANTHER" id="PTHR46825:SF9">
    <property type="entry name" value="BETA-LACTAMASE-RELATED DOMAIN-CONTAINING PROTEIN"/>
    <property type="match status" value="1"/>
</dbReference>
<dbReference type="PANTHER" id="PTHR46825">
    <property type="entry name" value="D-ALANYL-D-ALANINE-CARBOXYPEPTIDASE/ENDOPEPTIDASE AMPH"/>
    <property type="match status" value="1"/>
</dbReference>
<dbReference type="InterPro" id="IPR050491">
    <property type="entry name" value="AmpC-like"/>
</dbReference>
<evidence type="ECO:0000259" key="2">
    <source>
        <dbReference type="Pfam" id="PF00144"/>
    </source>
</evidence>
<dbReference type="Pfam" id="PF00144">
    <property type="entry name" value="Beta-lactamase"/>
    <property type="match status" value="1"/>
</dbReference>
<dbReference type="AlphaFoldDB" id="A0A5C5ZTN5"/>
<organism evidence="3 4">
    <name type="scientific">Pseudobythopirellula maris</name>
    <dbReference type="NCBI Taxonomy" id="2527991"/>
    <lineage>
        <taxon>Bacteria</taxon>
        <taxon>Pseudomonadati</taxon>
        <taxon>Planctomycetota</taxon>
        <taxon>Planctomycetia</taxon>
        <taxon>Pirellulales</taxon>
        <taxon>Lacipirellulaceae</taxon>
        <taxon>Pseudobythopirellula</taxon>
    </lineage>
</organism>
<dbReference type="InterPro" id="IPR012338">
    <property type="entry name" value="Beta-lactam/transpept-like"/>
</dbReference>
<protein>
    <submittedName>
        <fullName evidence="3">Penicillin-binding protein 4</fullName>
    </submittedName>
</protein>
<dbReference type="SUPFAM" id="SSF56601">
    <property type="entry name" value="beta-lactamase/transpeptidase-like"/>
    <property type="match status" value="1"/>
</dbReference>
<dbReference type="InterPro" id="IPR001466">
    <property type="entry name" value="Beta-lactam-related"/>
</dbReference>
<keyword evidence="4" id="KW-1185">Reference proteome</keyword>